<dbReference type="PANTHER" id="PTHR21192">
    <property type="entry name" value="NUCLEAR PROTEIN E3-3"/>
    <property type="match status" value="1"/>
</dbReference>
<evidence type="ECO:0000256" key="4">
    <source>
        <dbReference type="ARBA" id="ARBA00049984"/>
    </source>
</evidence>
<dbReference type="InParanoid" id="A0A2J6T7T9"/>
<dbReference type="Pfam" id="PF04430">
    <property type="entry name" value="DUF498"/>
    <property type="match status" value="1"/>
</dbReference>
<feature type="region of interest" description="Disordered" evidence="5">
    <location>
        <begin position="48"/>
        <end position="79"/>
    </location>
</feature>
<dbReference type="GeneID" id="36583102"/>
<keyword evidence="3" id="KW-0496">Mitochondrion</keyword>
<gene>
    <name evidence="6" type="ORF">K444DRAFT_531779</name>
</gene>
<dbReference type="CDD" id="cd05125">
    <property type="entry name" value="Mth938_2P1-like"/>
    <property type="match status" value="1"/>
</dbReference>
<dbReference type="OrthoDB" id="20681at2759"/>
<evidence type="ECO:0000313" key="6">
    <source>
        <dbReference type="EMBL" id="PMD59058.1"/>
    </source>
</evidence>
<dbReference type="InterPro" id="IPR034095">
    <property type="entry name" value="NDUF3"/>
</dbReference>
<dbReference type="STRING" id="1095630.A0A2J6T7T9"/>
<evidence type="ECO:0000256" key="3">
    <source>
        <dbReference type="ARBA" id="ARBA00023128"/>
    </source>
</evidence>
<name>A0A2J6T7T9_9HELO</name>
<dbReference type="Proteomes" id="UP000235371">
    <property type="component" value="Unassembled WGS sequence"/>
</dbReference>
<dbReference type="GO" id="GO:0032981">
    <property type="term" value="P:mitochondrial respiratory chain complex I assembly"/>
    <property type="evidence" value="ECO:0007669"/>
    <property type="project" value="InterPro"/>
</dbReference>
<protein>
    <recommendedName>
        <fullName evidence="2">NADH dehydrogenase [ubiquinone] 1 alpha subcomplex assembly factor 3</fullName>
    </recommendedName>
</protein>
<dbReference type="PANTHER" id="PTHR21192:SF2">
    <property type="entry name" value="NADH DEHYDROGENASE [UBIQUINONE] 1 ALPHA SUBCOMPLEX ASSEMBLY FACTOR 3"/>
    <property type="match status" value="1"/>
</dbReference>
<comment type="subcellular location">
    <subcellularLocation>
        <location evidence="1">Mitochondrion</location>
    </subcellularLocation>
</comment>
<evidence type="ECO:0000256" key="2">
    <source>
        <dbReference type="ARBA" id="ARBA00021776"/>
    </source>
</evidence>
<evidence type="ECO:0000256" key="1">
    <source>
        <dbReference type="ARBA" id="ARBA00004173"/>
    </source>
</evidence>
<feature type="compositionally biased region" description="Basic and acidic residues" evidence="5">
    <location>
        <begin position="59"/>
        <end position="70"/>
    </location>
</feature>
<reference evidence="6 7" key="1">
    <citation type="submission" date="2016-04" db="EMBL/GenBank/DDBJ databases">
        <title>A degradative enzymes factory behind the ericoid mycorrhizal symbiosis.</title>
        <authorList>
            <consortium name="DOE Joint Genome Institute"/>
            <person name="Martino E."/>
            <person name="Morin E."/>
            <person name="Grelet G."/>
            <person name="Kuo A."/>
            <person name="Kohler A."/>
            <person name="Daghino S."/>
            <person name="Barry K."/>
            <person name="Choi C."/>
            <person name="Cichocki N."/>
            <person name="Clum A."/>
            <person name="Copeland A."/>
            <person name="Hainaut M."/>
            <person name="Haridas S."/>
            <person name="Labutti K."/>
            <person name="Lindquist E."/>
            <person name="Lipzen A."/>
            <person name="Khouja H.-R."/>
            <person name="Murat C."/>
            <person name="Ohm R."/>
            <person name="Olson A."/>
            <person name="Spatafora J."/>
            <person name="Veneault-Fourrey C."/>
            <person name="Henrissat B."/>
            <person name="Grigoriev I."/>
            <person name="Martin F."/>
            <person name="Perotto S."/>
        </authorList>
    </citation>
    <scope>NUCLEOTIDE SEQUENCE [LARGE SCALE GENOMIC DNA]</scope>
    <source>
        <strain evidence="6 7">E</strain>
    </source>
</reference>
<dbReference type="AlphaFoldDB" id="A0A2J6T7T9"/>
<dbReference type="EMBL" id="KZ613817">
    <property type="protein sequence ID" value="PMD59058.1"/>
    <property type="molecule type" value="Genomic_DNA"/>
</dbReference>
<keyword evidence="7" id="KW-1185">Reference proteome</keyword>
<dbReference type="InterPro" id="IPR007523">
    <property type="entry name" value="NDUFAF3/AAMDC"/>
</dbReference>
<dbReference type="FunFam" id="3.40.1230.10:FF:000005">
    <property type="entry name" value="NADH dehydrogenase [ubiquinone]alpha subcomplex assembly factor"/>
    <property type="match status" value="1"/>
</dbReference>
<accession>A0A2J6T7T9</accession>
<dbReference type="Gene3D" id="3.40.1230.10">
    <property type="entry name" value="MTH938-like"/>
    <property type="match status" value="1"/>
</dbReference>
<organism evidence="6 7">
    <name type="scientific">Hyaloscypha bicolor E</name>
    <dbReference type="NCBI Taxonomy" id="1095630"/>
    <lineage>
        <taxon>Eukaryota</taxon>
        <taxon>Fungi</taxon>
        <taxon>Dikarya</taxon>
        <taxon>Ascomycota</taxon>
        <taxon>Pezizomycotina</taxon>
        <taxon>Leotiomycetes</taxon>
        <taxon>Helotiales</taxon>
        <taxon>Hyaloscyphaceae</taxon>
        <taxon>Hyaloscypha</taxon>
        <taxon>Hyaloscypha bicolor</taxon>
    </lineage>
</organism>
<dbReference type="SUPFAM" id="SSF64076">
    <property type="entry name" value="MTH938-like"/>
    <property type="match status" value="1"/>
</dbReference>
<dbReference type="RefSeq" id="XP_024735962.1">
    <property type="nucleotide sequence ID" value="XM_024875022.1"/>
</dbReference>
<sequence>MSYLRSAVQRPSIRDLTTYLLQPSKRRCIAQSTHKNLTRRIQPTATRALSLSHTLDAAPKSHDRGPRSTEDTQTDFGSLNVLGNTPAPSTSIDACLWDGFHLDSGVKITGGSGVLLVAGEAFNWRPWESGKGGMKLVNEKGQFDVEDEAWGLFSLVWPKPDLLILGLGKEMRPISPRVRQHLNSLGVRVDIQDTRNAAAQYNLLATERGLNAVAGALIPIGFKEGVGVK</sequence>
<dbReference type="InterPro" id="IPR036748">
    <property type="entry name" value="MTH938-like_sf"/>
</dbReference>
<comment type="similarity">
    <text evidence="4">Belongs to the NDUFAF3 family.</text>
</comment>
<evidence type="ECO:0000313" key="7">
    <source>
        <dbReference type="Proteomes" id="UP000235371"/>
    </source>
</evidence>
<proteinExistence type="inferred from homology"/>
<dbReference type="GO" id="GO:0005743">
    <property type="term" value="C:mitochondrial inner membrane"/>
    <property type="evidence" value="ECO:0007669"/>
    <property type="project" value="TreeGrafter"/>
</dbReference>
<evidence type="ECO:0000256" key="5">
    <source>
        <dbReference type="SAM" id="MobiDB-lite"/>
    </source>
</evidence>